<gene>
    <name evidence="2" type="ORF">M4486_07855</name>
</gene>
<dbReference type="PROSITE" id="PS51462">
    <property type="entry name" value="NUDIX"/>
    <property type="match status" value="1"/>
</dbReference>
<feature type="domain" description="Nudix hydrolase" evidence="1">
    <location>
        <begin position="60"/>
        <end position="207"/>
    </location>
</feature>
<dbReference type="InterPro" id="IPR015797">
    <property type="entry name" value="NUDIX_hydrolase-like_dom_sf"/>
</dbReference>
<accession>A0ABY4N9I9</accession>
<organism evidence="2 3">
    <name type="scientific">Brachybacterium kimchii</name>
    <dbReference type="NCBI Taxonomy" id="2942909"/>
    <lineage>
        <taxon>Bacteria</taxon>
        <taxon>Bacillati</taxon>
        <taxon>Actinomycetota</taxon>
        <taxon>Actinomycetes</taxon>
        <taxon>Micrococcales</taxon>
        <taxon>Dermabacteraceae</taxon>
        <taxon>Brachybacterium</taxon>
    </lineage>
</organism>
<reference evidence="2" key="1">
    <citation type="submission" date="2022-05" db="EMBL/GenBank/DDBJ databases">
        <title>Genomic analysis of Brachybacterium sp. CBA3104.</title>
        <authorList>
            <person name="Roh S.W."/>
            <person name="Kim Y.B."/>
            <person name="Kim Y."/>
        </authorList>
    </citation>
    <scope>NUCLEOTIDE SEQUENCE</scope>
    <source>
        <strain evidence="2">CBA3104</strain>
    </source>
</reference>
<dbReference type="Pfam" id="PF00293">
    <property type="entry name" value="NUDIX"/>
    <property type="match status" value="1"/>
</dbReference>
<evidence type="ECO:0000313" key="3">
    <source>
        <dbReference type="Proteomes" id="UP001055868"/>
    </source>
</evidence>
<dbReference type="InterPro" id="IPR000086">
    <property type="entry name" value="NUDIX_hydrolase_dom"/>
</dbReference>
<protein>
    <submittedName>
        <fullName evidence="2">NUDIX domain-containing protein</fullName>
    </submittedName>
</protein>
<dbReference type="Gene3D" id="3.90.79.10">
    <property type="entry name" value="Nucleoside Triphosphate Pyrophosphohydrolase"/>
    <property type="match status" value="1"/>
</dbReference>
<sequence length="237" mass="24636">MTRAPDSTAPALTARALEELRAASEVAIDPAVREDYVRLLEAIPDAVLRDGPALAAEGGSLHLTASAVVLDGPAEHVALVWHARGRCWVQPGGHLEATDASLEAAVRREIAEETGLGAEAGPGADARLRPVGPGPALLEAHDLASTFGACGGHWDVVLVLRADAGAAELPLRAEEPGAPTPVWVPWPRIDGPHGGFSPRVPLPADAASDMPEILERLVPYLDEFAAEPLEDTGPASD</sequence>
<name>A0ABY4N9I9_9MICO</name>
<dbReference type="Proteomes" id="UP001055868">
    <property type="component" value="Chromosome"/>
</dbReference>
<evidence type="ECO:0000313" key="2">
    <source>
        <dbReference type="EMBL" id="UQN31182.1"/>
    </source>
</evidence>
<keyword evidence="3" id="KW-1185">Reference proteome</keyword>
<dbReference type="RefSeq" id="WP_249480590.1">
    <property type="nucleotide sequence ID" value="NZ_CP097218.1"/>
</dbReference>
<dbReference type="SUPFAM" id="SSF55811">
    <property type="entry name" value="Nudix"/>
    <property type="match status" value="1"/>
</dbReference>
<dbReference type="EMBL" id="CP097218">
    <property type="protein sequence ID" value="UQN31182.1"/>
    <property type="molecule type" value="Genomic_DNA"/>
</dbReference>
<evidence type="ECO:0000259" key="1">
    <source>
        <dbReference type="PROSITE" id="PS51462"/>
    </source>
</evidence>
<proteinExistence type="predicted"/>